<feature type="transmembrane region" description="Helical" evidence="5">
    <location>
        <begin position="53"/>
        <end position="72"/>
    </location>
</feature>
<protein>
    <recommendedName>
        <fullName evidence="6">Phosphate transport system permease protein</fullName>
    </recommendedName>
</protein>
<keyword evidence="3 5" id="KW-1133">Transmembrane helix</keyword>
<dbReference type="InterPro" id="IPR035906">
    <property type="entry name" value="MetI-like_sf"/>
</dbReference>
<comment type="subcellular location">
    <subcellularLocation>
        <location evidence="6">Cell inner membrane</location>
        <topology evidence="6">Multi-pass membrane protein</topology>
    </subcellularLocation>
    <subcellularLocation>
        <location evidence="1 5">Cell membrane</location>
        <topology evidence="1 5">Multi-pass membrane protein</topology>
    </subcellularLocation>
</comment>
<comment type="function">
    <text evidence="6">Part of the binding-protein-dependent transport system for phosphate; probably responsible for the translocation of the substrate across the membrane.</text>
</comment>
<feature type="transmembrane region" description="Helical" evidence="5">
    <location>
        <begin position="224"/>
        <end position="247"/>
    </location>
</feature>
<dbReference type="GO" id="GO:0005886">
    <property type="term" value="C:plasma membrane"/>
    <property type="evidence" value="ECO:0007669"/>
    <property type="project" value="UniProtKB-SubCell"/>
</dbReference>
<feature type="transmembrane region" description="Helical" evidence="5">
    <location>
        <begin position="181"/>
        <end position="204"/>
    </location>
</feature>
<feature type="transmembrane region" description="Helical" evidence="5">
    <location>
        <begin position="342"/>
        <end position="363"/>
    </location>
</feature>
<feature type="transmembrane region" description="Helical" evidence="5">
    <location>
        <begin position="6"/>
        <end position="24"/>
    </location>
</feature>
<dbReference type="Gene3D" id="1.10.3720.10">
    <property type="entry name" value="MetI-like"/>
    <property type="match status" value="1"/>
</dbReference>
<evidence type="ECO:0000256" key="3">
    <source>
        <dbReference type="ARBA" id="ARBA00022989"/>
    </source>
</evidence>
<keyword evidence="4 5" id="KW-0472">Membrane</keyword>
<keyword evidence="6" id="KW-1003">Cell membrane</keyword>
<dbReference type="InterPro" id="IPR000515">
    <property type="entry name" value="MetI-like"/>
</dbReference>
<proteinExistence type="inferred from homology"/>
<dbReference type="NCBIfam" id="TIGR02138">
    <property type="entry name" value="phosphate_pstC"/>
    <property type="match status" value="1"/>
</dbReference>
<dbReference type="GO" id="GO:0005315">
    <property type="term" value="F:phosphate transmembrane transporter activity"/>
    <property type="evidence" value="ECO:0007669"/>
    <property type="project" value="InterPro"/>
</dbReference>
<keyword evidence="6" id="KW-0592">Phosphate transport</keyword>
<evidence type="ECO:0000256" key="1">
    <source>
        <dbReference type="ARBA" id="ARBA00004651"/>
    </source>
</evidence>
<reference evidence="8 9" key="1">
    <citation type="journal article" date="2006" name="J. Bacteriol.">
        <title>Comparative genomic analysis of three strains of Ehrlichia ruminantium reveals an active process of genome size plasticity.</title>
        <authorList>
            <person name="Frutos R."/>
            <person name="Viari A."/>
            <person name="Ferraz C."/>
            <person name="Morgat A."/>
            <person name="Eychenie S."/>
            <person name="Kandassami Y."/>
            <person name="Chantal I."/>
            <person name="Bensaid A."/>
            <person name="Coissac E."/>
            <person name="Vachiery N."/>
            <person name="Demaille J."/>
            <person name="Martinez D."/>
        </authorList>
    </citation>
    <scope>NUCLEOTIDE SEQUENCE [LARGE SCALE GENOMIC DNA]</scope>
    <source>
        <strain evidence="8 9">Welgevonden</strain>
    </source>
</reference>
<keyword evidence="2 5" id="KW-0812">Transmembrane</keyword>
<organism evidence="8 9">
    <name type="scientific">Ehrlichia ruminantium (strain Welgevonden)</name>
    <dbReference type="NCBI Taxonomy" id="254945"/>
    <lineage>
        <taxon>Bacteria</taxon>
        <taxon>Pseudomonadati</taxon>
        <taxon>Pseudomonadota</taxon>
        <taxon>Alphaproteobacteria</taxon>
        <taxon>Rickettsiales</taxon>
        <taxon>Anaplasmataceae</taxon>
        <taxon>Ehrlichia</taxon>
    </lineage>
</organism>
<evidence type="ECO:0000259" key="7">
    <source>
        <dbReference type="PROSITE" id="PS50928"/>
    </source>
</evidence>
<dbReference type="Pfam" id="PF00528">
    <property type="entry name" value="BPD_transp_1"/>
    <property type="match status" value="1"/>
</dbReference>
<dbReference type="AlphaFoldDB" id="A0A0H3M7N6"/>
<evidence type="ECO:0000313" key="8">
    <source>
        <dbReference type="EMBL" id="CAI26639.1"/>
    </source>
</evidence>
<gene>
    <name evidence="8" type="ordered locus">ERWE_CDS_01450</name>
</gene>
<comment type="similarity">
    <text evidence="6">Belongs to the binding-protein-dependent transport system permease family. CysTW subfamily.</text>
</comment>
<dbReference type="GeneID" id="33057483"/>
<dbReference type="EMBL" id="CR925678">
    <property type="protein sequence ID" value="CAI26639.1"/>
    <property type="molecule type" value="Genomic_DNA"/>
</dbReference>
<keyword evidence="9" id="KW-1185">Reference proteome</keyword>
<keyword evidence="5" id="KW-0813">Transport</keyword>
<dbReference type="HOGENOM" id="CLU_033621_1_0_5"/>
<dbReference type="PANTHER" id="PTHR42727">
    <property type="entry name" value="PHOSPHATE TRANSPORT SYSTEM PERMEASE PROTEIN"/>
    <property type="match status" value="1"/>
</dbReference>
<evidence type="ECO:0000256" key="2">
    <source>
        <dbReference type="ARBA" id="ARBA00022692"/>
    </source>
</evidence>
<evidence type="ECO:0000256" key="4">
    <source>
        <dbReference type="ARBA" id="ARBA00023136"/>
    </source>
</evidence>
<keyword evidence="6" id="KW-0997">Cell inner membrane</keyword>
<dbReference type="SUPFAM" id="SSF161098">
    <property type="entry name" value="MetI-like"/>
    <property type="match status" value="1"/>
</dbReference>
<accession>A0A0H3M7N6</accession>
<feature type="transmembrane region" description="Helical" evidence="5">
    <location>
        <begin position="143"/>
        <end position="169"/>
    </location>
</feature>
<dbReference type="PANTHER" id="PTHR42727:SF1">
    <property type="entry name" value="PHOSPHATE TRANSPORT SYSTEM PERMEASE"/>
    <property type="match status" value="1"/>
</dbReference>
<dbReference type="GO" id="GO:0006817">
    <property type="term" value="P:phosphate ion transport"/>
    <property type="evidence" value="ECO:0007669"/>
    <property type="project" value="UniProtKB-KW"/>
</dbReference>
<dbReference type="RefSeq" id="WP_011154833.1">
    <property type="nucleotide sequence ID" value="NC_005295.2"/>
</dbReference>
<dbReference type="eggNOG" id="COG0573">
    <property type="taxonomic scope" value="Bacteria"/>
</dbReference>
<sequence>MILFTILLFIALLIGNYYKITLIFEDKFHIITSLNVISPVIICYSLYLQNFSMIFIGIIFITLAVILIVTYVDKEFLLLKFIMFLSVGILFLIVICIVVCLGYNSALFFSKIPLTDFLFGVTWQPNPEIINEKLAGSFGILPLLSGTLLIVIVAITIAVPLGLLSAIYISEYANKRIRYTINTILEILAGIPTVVYGYFAVVFLSPSIRSLAKYYNLNAQSENALVAGLVIGIMILPLITSLMENAIRSVPKTIKYGSMALGATRADTIWNIIIPYALPNIISAIILSISRIIGETMIVLMAAGITAHLTFNPLQTVTTITVQIATILTGDQNFNSIQTSSAYALGLTLFIITWFLNILALHITKKTVKPIKVN</sequence>
<dbReference type="InterPro" id="IPR011864">
    <property type="entry name" value="Phosphate_PstC"/>
</dbReference>
<evidence type="ECO:0000256" key="5">
    <source>
        <dbReference type="RuleBase" id="RU363032"/>
    </source>
</evidence>
<feature type="transmembrane region" description="Helical" evidence="5">
    <location>
        <begin position="268"/>
        <end position="293"/>
    </location>
</feature>
<dbReference type="PROSITE" id="PS50928">
    <property type="entry name" value="ABC_TM1"/>
    <property type="match status" value="1"/>
</dbReference>
<feature type="domain" description="ABC transmembrane type-1" evidence="7">
    <location>
        <begin position="144"/>
        <end position="360"/>
    </location>
</feature>
<name>A0A0H3M7N6_EHRRW</name>
<evidence type="ECO:0000313" key="9">
    <source>
        <dbReference type="Proteomes" id="UP000001021"/>
    </source>
</evidence>
<evidence type="ECO:0000256" key="6">
    <source>
        <dbReference type="RuleBase" id="RU363054"/>
    </source>
</evidence>
<dbReference type="KEGG" id="erw:ERWE_CDS_01450"/>
<dbReference type="KEGG" id="eru:Erum1490"/>
<dbReference type="Proteomes" id="UP000001021">
    <property type="component" value="Chromosome"/>
</dbReference>
<dbReference type="CDD" id="cd06261">
    <property type="entry name" value="TM_PBP2"/>
    <property type="match status" value="1"/>
</dbReference>
<feature type="transmembrane region" description="Helical" evidence="5">
    <location>
        <begin position="84"/>
        <end position="109"/>
    </location>
</feature>